<organism evidence="2 3">
    <name type="scientific">Streptomyces camelliae</name>
    <dbReference type="NCBI Taxonomy" id="3004093"/>
    <lineage>
        <taxon>Bacteria</taxon>
        <taxon>Bacillati</taxon>
        <taxon>Actinomycetota</taxon>
        <taxon>Actinomycetes</taxon>
        <taxon>Kitasatosporales</taxon>
        <taxon>Streptomycetaceae</taxon>
        <taxon>Streptomyces</taxon>
    </lineage>
</organism>
<name>A0ABY7NYB3_9ACTN</name>
<accession>A0ABY7NYB3</accession>
<reference evidence="2 3" key="1">
    <citation type="submission" date="2022-12" db="EMBL/GenBank/DDBJ databases">
        <authorList>
            <person name="Mo P."/>
        </authorList>
    </citation>
    <scope>NUCLEOTIDE SEQUENCE [LARGE SCALE GENOMIC DNA]</scope>
    <source>
        <strain evidence="2 3">HUAS 2-6</strain>
    </source>
</reference>
<proteinExistence type="predicted"/>
<sequence>MPESGLAERDRADTEAAAEEVLAEVTGPDTPEPGRLRRALNGLKGALAPVAMGGSAGAAAGAQEWAHAAIRNLTALM</sequence>
<keyword evidence="3" id="KW-1185">Reference proteome</keyword>
<evidence type="ECO:0000256" key="1">
    <source>
        <dbReference type="SAM" id="MobiDB-lite"/>
    </source>
</evidence>
<dbReference type="EMBL" id="CP115300">
    <property type="protein sequence ID" value="WBO62759.1"/>
    <property type="molecule type" value="Genomic_DNA"/>
</dbReference>
<evidence type="ECO:0000313" key="3">
    <source>
        <dbReference type="Proteomes" id="UP001212326"/>
    </source>
</evidence>
<evidence type="ECO:0008006" key="4">
    <source>
        <dbReference type="Google" id="ProtNLM"/>
    </source>
</evidence>
<feature type="region of interest" description="Disordered" evidence="1">
    <location>
        <begin position="1"/>
        <end position="35"/>
    </location>
</feature>
<feature type="compositionally biased region" description="Basic and acidic residues" evidence="1">
    <location>
        <begin position="1"/>
        <end position="14"/>
    </location>
</feature>
<protein>
    <recommendedName>
        <fullName evidence="4">HPt domain-containing protein</fullName>
    </recommendedName>
</protein>
<dbReference type="Proteomes" id="UP001212326">
    <property type="component" value="Chromosome"/>
</dbReference>
<evidence type="ECO:0000313" key="2">
    <source>
        <dbReference type="EMBL" id="WBO62759.1"/>
    </source>
</evidence>
<dbReference type="RefSeq" id="WP_270080674.1">
    <property type="nucleotide sequence ID" value="NZ_CP115300.1"/>
</dbReference>
<gene>
    <name evidence="2" type="ORF">O1G22_07980</name>
</gene>